<sequence>MSATRLDTDALTTALADLNALGQGGWSLSGDQLCKTFVFPDFVRAFGFMTQVALIAESMNHHPDWSNVYGQVRVALSTHEAGGITERDIALARQMERLATTAETHATQ</sequence>
<dbReference type="Proteomes" id="UP000434044">
    <property type="component" value="Unassembled WGS sequence"/>
</dbReference>
<reference evidence="5 6" key="1">
    <citation type="submission" date="2019-11" db="EMBL/GenBank/DDBJ databases">
        <title>Whole-genome sequence of the anaerobic purple sulfur bacterium Allochromatium palmeri DSM 15591.</title>
        <authorList>
            <person name="Kyndt J.A."/>
            <person name="Meyer T.E."/>
        </authorList>
    </citation>
    <scope>NUCLEOTIDE SEQUENCE [LARGE SCALE GENOMIC DNA]</scope>
    <source>
        <strain evidence="5 6">DSM 15591</strain>
    </source>
</reference>
<dbReference type="GO" id="GO:0008124">
    <property type="term" value="F:4-alpha-hydroxytetrahydrobiopterin dehydratase activity"/>
    <property type="evidence" value="ECO:0007669"/>
    <property type="project" value="UniProtKB-UniRule"/>
</dbReference>
<dbReference type="InterPro" id="IPR001533">
    <property type="entry name" value="Pterin_deHydtase"/>
</dbReference>
<evidence type="ECO:0000313" key="6">
    <source>
        <dbReference type="Proteomes" id="UP000434044"/>
    </source>
</evidence>
<dbReference type="PANTHER" id="PTHR12599">
    <property type="entry name" value="PTERIN-4-ALPHA-CARBINOLAMINE DEHYDRATASE"/>
    <property type="match status" value="1"/>
</dbReference>
<keyword evidence="6" id="KW-1185">Reference proteome</keyword>
<gene>
    <name evidence="5" type="ORF">GJ668_19365</name>
</gene>
<comment type="catalytic activity">
    <reaction evidence="1 4">
        <text>(4aS,6R)-4a-hydroxy-L-erythro-5,6,7,8-tetrahydrobiopterin = (6R)-L-erythro-6,7-dihydrobiopterin + H2O</text>
        <dbReference type="Rhea" id="RHEA:11920"/>
        <dbReference type="ChEBI" id="CHEBI:15377"/>
        <dbReference type="ChEBI" id="CHEBI:15642"/>
        <dbReference type="ChEBI" id="CHEBI:43120"/>
        <dbReference type="EC" id="4.2.1.96"/>
    </reaction>
</comment>
<accession>A0A6N8EJJ4</accession>
<evidence type="ECO:0000256" key="3">
    <source>
        <dbReference type="ARBA" id="ARBA00023239"/>
    </source>
</evidence>
<comment type="caution">
    <text evidence="5">The sequence shown here is derived from an EMBL/GenBank/DDBJ whole genome shotgun (WGS) entry which is preliminary data.</text>
</comment>
<dbReference type="EC" id="4.2.1.96" evidence="4"/>
<dbReference type="NCBIfam" id="NF002017">
    <property type="entry name" value="PRK00823.1-2"/>
    <property type="match status" value="1"/>
</dbReference>
<evidence type="ECO:0000313" key="5">
    <source>
        <dbReference type="EMBL" id="MTW23188.1"/>
    </source>
</evidence>
<organism evidence="5 6">
    <name type="scientific">Allochromatium palmeri</name>
    <dbReference type="NCBI Taxonomy" id="231048"/>
    <lineage>
        <taxon>Bacteria</taxon>
        <taxon>Pseudomonadati</taxon>
        <taxon>Pseudomonadota</taxon>
        <taxon>Gammaproteobacteria</taxon>
        <taxon>Chromatiales</taxon>
        <taxon>Chromatiaceae</taxon>
        <taxon>Allochromatium</taxon>
    </lineage>
</organism>
<dbReference type="HAMAP" id="MF_00434">
    <property type="entry name" value="Pterin_4_alpha"/>
    <property type="match status" value="1"/>
</dbReference>
<dbReference type="NCBIfam" id="NF002018">
    <property type="entry name" value="PRK00823.1-3"/>
    <property type="match status" value="1"/>
</dbReference>
<evidence type="ECO:0000256" key="2">
    <source>
        <dbReference type="ARBA" id="ARBA00006472"/>
    </source>
</evidence>
<dbReference type="OrthoDB" id="5294615at2"/>
<dbReference type="AlphaFoldDB" id="A0A6N8EJJ4"/>
<dbReference type="EMBL" id="WNKT01000095">
    <property type="protein sequence ID" value="MTW23188.1"/>
    <property type="molecule type" value="Genomic_DNA"/>
</dbReference>
<dbReference type="CDD" id="cd00914">
    <property type="entry name" value="PCD_DCoH_subfamily_b"/>
    <property type="match status" value="1"/>
</dbReference>
<dbReference type="RefSeq" id="WP_155451723.1">
    <property type="nucleotide sequence ID" value="NZ_WNKT01000095.1"/>
</dbReference>
<evidence type="ECO:0000256" key="1">
    <source>
        <dbReference type="ARBA" id="ARBA00001554"/>
    </source>
</evidence>
<name>A0A6N8EJJ4_9GAMM</name>
<dbReference type="PANTHER" id="PTHR12599:SF0">
    <property type="entry name" value="PTERIN-4-ALPHA-CARBINOLAMINE DEHYDRATASE"/>
    <property type="match status" value="1"/>
</dbReference>
<dbReference type="Pfam" id="PF01329">
    <property type="entry name" value="Pterin_4a"/>
    <property type="match status" value="1"/>
</dbReference>
<comment type="similarity">
    <text evidence="2 4">Belongs to the pterin-4-alpha-carbinolamine dehydratase family.</text>
</comment>
<dbReference type="InterPro" id="IPR036428">
    <property type="entry name" value="PCD_sf"/>
</dbReference>
<dbReference type="Gene3D" id="3.30.1360.20">
    <property type="entry name" value="Transcriptional coactivator/pterin dehydratase"/>
    <property type="match status" value="1"/>
</dbReference>
<protein>
    <recommendedName>
        <fullName evidence="4">Putative pterin-4-alpha-carbinolamine dehydratase</fullName>
        <shortName evidence="4">PHS</shortName>
        <ecNumber evidence="4">4.2.1.96</ecNumber>
    </recommendedName>
    <alternativeName>
        <fullName evidence="4">4-alpha-hydroxy-tetrahydropterin dehydratase</fullName>
    </alternativeName>
    <alternativeName>
        <fullName evidence="4">Pterin carbinolamine dehydratase</fullName>
        <shortName evidence="4">PCD</shortName>
    </alternativeName>
</protein>
<dbReference type="SUPFAM" id="SSF55248">
    <property type="entry name" value="PCD-like"/>
    <property type="match status" value="1"/>
</dbReference>
<keyword evidence="3 4" id="KW-0456">Lyase</keyword>
<dbReference type="GO" id="GO:0006729">
    <property type="term" value="P:tetrahydrobiopterin biosynthetic process"/>
    <property type="evidence" value="ECO:0007669"/>
    <property type="project" value="InterPro"/>
</dbReference>
<proteinExistence type="inferred from homology"/>
<evidence type="ECO:0000256" key="4">
    <source>
        <dbReference type="HAMAP-Rule" id="MF_00434"/>
    </source>
</evidence>